<dbReference type="GO" id="GO:0005524">
    <property type="term" value="F:ATP binding"/>
    <property type="evidence" value="ECO:0007669"/>
    <property type="project" value="UniProtKB-KW"/>
</dbReference>
<dbReference type="GO" id="GO:0003677">
    <property type="term" value="F:DNA binding"/>
    <property type="evidence" value="ECO:0007669"/>
    <property type="project" value="InterPro"/>
</dbReference>
<dbReference type="EMBL" id="LR131271">
    <property type="protein sequence ID" value="VDR28049.1"/>
    <property type="molecule type" value="Genomic_DNA"/>
</dbReference>
<reference evidence="4 5" key="1">
    <citation type="submission" date="2018-12" db="EMBL/GenBank/DDBJ databases">
        <authorList>
            <consortium name="Pathogen Informatics"/>
        </authorList>
    </citation>
    <scope>NUCLEOTIDE SEQUENCE [LARGE SCALE GENOMIC DNA]</scope>
    <source>
        <strain evidence="4 5">NCTC13098</strain>
    </source>
</reference>
<organism evidence="4 5">
    <name type="scientific">Raoultella terrigena</name>
    <name type="common">Klebsiella terrigena</name>
    <dbReference type="NCBI Taxonomy" id="577"/>
    <lineage>
        <taxon>Bacteria</taxon>
        <taxon>Pseudomonadati</taxon>
        <taxon>Pseudomonadota</taxon>
        <taxon>Gammaproteobacteria</taxon>
        <taxon>Enterobacterales</taxon>
        <taxon>Enterobacteriaceae</taxon>
        <taxon>Klebsiella/Raoultella group</taxon>
        <taxon>Raoultella</taxon>
    </lineage>
</organism>
<dbReference type="GO" id="GO:0006289">
    <property type="term" value="P:nucleotide-excision repair"/>
    <property type="evidence" value="ECO:0007669"/>
    <property type="project" value="InterPro"/>
</dbReference>
<dbReference type="PANTHER" id="PTHR24029:SF1">
    <property type="entry name" value="TRANSCRIPTION-REPAIR-COUPLING FACTOR"/>
    <property type="match status" value="1"/>
</dbReference>
<dbReference type="GO" id="GO:0016887">
    <property type="term" value="F:ATP hydrolysis activity"/>
    <property type="evidence" value="ECO:0007669"/>
    <property type="project" value="InterPro"/>
</dbReference>
<dbReference type="Pfam" id="PF17757">
    <property type="entry name" value="UvrB_inter"/>
    <property type="match status" value="1"/>
</dbReference>
<sequence>MSQQYRYSLPVKPGDQRQLGELTGAACATLVAEMTERHDGPVILVAPDMQNALRLNDEIRQFTDSMVIALADWETLPYDSFSPHQDIISSRLATLYQLPTMQRGVLIVPVSTLMQRVCPHNYLHGHALVMKKGQRLSRDTLREQLDSAGYRHVDQVMEHGEYATRGALLDLYPMGSEQPYRLDFFDDEIDSLRLFDVDSQRTLEEVAAINLLPAHEFPTDQAAIELFRSQWRDRFEVKRDAEHIYQQVSKGTLPTGIEYWQPLFFNEPLPPLFSYFPANTLIVNTGELEASAERFQSETHARFESRGVDPMRPLLPPELLWLRSDELFSELKNGRACS</sequence>
<dbReference type="SUPFAM" id="SSF52540">
    <property type="entry name" value="P-loop containing nucleoside triphosphate hydrolases"/>
    <property type="match status" value="1"/>
</dbReference>
<dbReference type="Gene3D" id="3.30.2060.10">
    <property type="entry name" value="Penicillin-binding protein 1b domain"/>
    <property type="match status" value="1"/>
</dbReference>
<keyword evidence="2" id="KW-0067">ATP-binding</keyword>
<evidence type="ECO:0000256" key="1">
    <source>
        <dbReference type="ARBA" id="ARBA00022741"/>
    </source>
</evidence>
<dbReference type="InterPro" id="IPR027417">
    <property type="entry name" value="P-loop_NTPase"/>
</dbReference>
<dbReference type="InterPro" id="IPR004807">
    <property type="entry name" value="UvrB"/>
</dbReference>
<dbReference type="Proteomes" id="UP000274346">
    <property type="component" value="Chromosome"/>
</dbReference>
<dbReference type="EC" id="3.6.4.-" evidence="4"/>
<keyword evidence="1" id="KW-0547">Nucleotide-binding</keyword>
<evidence type="ECO:0000313" key="5">
    <source>
        <dbReference type="Proteomes" id="UP000274346"/>
    </source>
</evidence>
<protein>
    <submittedName>
        <fullName evidence="4">Transcription-repair-coupling factor</fullName>
        <ecNumber evidence="4">3.6.4.-</ecNumber>
    </submittedName>
</protein>
<dbReference type="PANTHER" id="PTHR24029">
    <property type="entry name" value="UVRABC SYSTEM PROTEIN B"/>
    <property type="match status" value="1"/>
</dbReference>
<dbReference type="GO" id="GO:0009380">
    <property type="term" value="C:excinuclease repair complex"/>
    <property type="evidence" value="ECO:0007669"/>
    <property type="project" value="InterPro"/>
</dbReference>
<evidence type="ECO:0000256" key="2">
    <source>
        <dbReference type="ARBA" id="ARBA00022840"/>
    </source>
</evidence>
<keyword evidence="4" id="KW-0378">Hydrolase</keyword>
<feature type="domain" description="UvrB interaction" evidence="3">
    <location>
        <begin position="129"/>
        <end position="217"/>
    </location>
</feature>
<proteinExistence type="predicted"/>
<accession>A0A3P8J0W9</accession>
<evidence type="ECO:0000259" key="3">
    <source>
        <dbReference type="Pfam" id="PF17757"/>
    </source>
</evidence>
<gene>
    <name evidence="4" type="primary">mfd_1</name>
    <name evidence="4" type="ORF">NCTC13098_04425</name>
</gene>
<dbReference type="FunFam" id="3.30.2060.10:FF:000002">
    <property type="entry name" value="Transcription-repair-coupling factor"/>
    <property type="match status" value="1"/>
</dbReference>
<name>A0A3P8J0W9_RAOTE</name>
<evidence type="ECO:0000313" key="4">
    <source>
        <dbReference type="EMBL" id="VDR28049.1"/>
    </source>
</evidence>
<dbReference type="AlphaFoldDB" id="A0A3P8J0W9"/>
<dbReference type="InterPro" id="IPR041471">
    <property type="entry name" value="UvrB_inter"/>
</dbReference>
<dbReference type="Gene3D" id="3.40.50.11180">
    <property type="match status" value="1"/>
</dbReference>
<dbReference type="KEGG" id="rtg:NCTC13098_04425"/>